<organism evidence="1 2">
    <name type="scientific">Araneus ventricosus</name>
    <name type="common">Orbweaver spider</name>
    <name type="synonym">Epeira ventricosa</name>
    <dbReference type="NCBI Taxonomy" id="182803"/>
    <lineage>
        <taxon>Eukaryota</taxon>
        <taxon>Metazoa</taxon>
        <taxon>Ecdysozoa</taxon>
        <taxon>Arthropoda</taxon>
        <taxon>Chelicerata</taxon>
        <taxon>Arachnida</taxon>
        <taxon>Araneae</taxon>
        <taxon>Araneomorphae</taxon>
        <taxon>Entelegynae</taxon>
        <taxon>Araneoidea</taxon>
        <taxon>Araneidae</taxon>
        <taxon>Araneus</taxon>
    </lineage>
</organism>
<reference evidence="1 2" key="1">
    <citation type="journal article" date="2019" name="Sci. Rep.">
        <title>Orb-weaving spider Araneus ventricosus genome elucidates the spidroin gene catalogue.</title>
        <authorList>
            <person name="Kono N."/>
            <person name="Nakamura H."/>
            <person name="Ohtoshi R."/>
            <person name="Moran D.A.P."/>
            <person name="Shinohara A."/>
            <person name="Yoshida Y."/>
            <person name="Fujiwara M."/>
            <person name="Mori M."/>
            <person name="Tomita M."/>
            <person name="Arakawa K."/>
        </authorList>
    </citation>
    <scope>NUCLEOTIDE SEQUENCE [LARGE SCALE GENOMIC DNA]</scope>
</reference>
<dbReference type="Proteomes" id="UP000499080">
    <property type="component" value="Unassembled WGS sequence"/>
</dbReference>
<evidence type="ECO:0000313" key="2">
    <source>
        <dbReference type="Proteomes" id="UP000499080"/>
    </source>
</evidence>
<gene>
    <name evidence="1" type="ORF">AVEN_236164_1</name>
</gene>
<proteinExistence type="predicted"/>
<dbReference type="EMBL" id="BGPR01259568">
    <property type="protein sequence ID" value="GBM67315.1"/>
    <property type="molecule type" value="Genomic_DNA"/>
</dbReference>
<feature type="non-terminal residue" evidence="1">
    <location>
        <position position="1"/>
    </location>
</feature>
<protein>
    <submittedName>
        <fullName evidence="1">Uncharacterized protein</fullName>
    </submittedName>
</protein>
<accession>A0A4Y2HPQ8</accession>
<name>A0A4Y2HPQ8_ARAVE</name>
<dbReference type="AlphaFoldDB" id="A0A4Y2HPQ8"/>
<comment type="caution">
    <text evidence="1">The sequence shown here is derived from an EMBL/GenBank/DDBJ whole genome shotgun (WGS) entry which is preliminary data.</text>
</comment>
<evidence type="ECO:0000313" key="1">
    <source>
        <dbReference type="EMBL" id="GBM67315.1"/>
    </source>
</evidence>
<sequence length="90" mass="10141">RINWVCPATSSGSRTITLRHQLLERTGDRITSAWNLAGQFQYANKHRFSRRTVLDVSISLPGKGQRMAALETNFSGRITSSLQVRKMVAH</sequence>
<keyword evidence="2" id="KW-1185">Reference proteome</keyword>